<evidence type="ECO:0000256" key="1">
    <source>
        <dbReference type="SAM" id="SignalP"/>
    </source>
</evidence>
<evidence type="ECO:0008006" key="4">
    <source>
        <dbReference type="Google" id="ProtNLM"/>
    </source>
</evidence>
<name>A0ABQ7NR19_BRACM</name>
<feature type="chain" id="PRO_5046815401" description="Knottin scorpion toxin-like domain-containing protein" evidence="1">
    <location>
        <begin position="21"/>
        <end position="93"/>
    </location>
</feature>
<proteinExistence type="predicted"/>
<keyword evidence="3" id="KW-1185">Reference proteome</keyword>
<sequence length="93" mass="10369">MEKPTLIVIAIFYLFQHTNADCNGIRCPKAIIRTGYVQCIRGVCQCPSKRRAVLSDDTNSNCGVAACIEYCKAKGEVAYACLFNHCYCRKPPM</sequence>
<comment type="caution">
    <text evidence="2">The sequence shown here is derived from an EMBL/GenBank/DDBJ whole genome shotgun (WGS) entry which is preliminary data.</text>
</comment>
<organism evidence="2 3">
    <name type="scientific">Brassica rapa subsp. trilocularis</name>
    <dbReference type="NCBI Taxonomy" id="1813537"/>
    <lineage>
        <taxon>Eukaryota</taxon>
        <taxon>Viridiplantae</taxon>
        <taxon>Streptophyta</taxon>
        <taxon>Embryophyta</taxon>
        <taxon>Tracheophyta</taxon>
        <taxon>Spermatophyta</taxon>
        <taxon>Magnoliopsida</taxon>
        <taxon>eudicotyledons</taxon>
        <taxon>Gunneridae</taxon>
        <taxon>Pentapetalae</taxon>
        <taxon>rosids</taxon>
        <taxon>malvids</taxon>
        <taxon>Brassicales</taxon>
        <taxon>Brassicaceae</taxon>
        <taxon>Brassiceae</taxon>
        <taxon>Brassica</taxon>
    </lineage>
</organism>
<protein>
    <recommendedName>
        <fullName evidence="4">Knottin scorpion toxin-like domain-containing protein</fullName>
    </recommendedName>
</protein>
<evidence type="ECO:0000313" key="3">
    <source>
        <dbReference type="Proteomes" id="UP000823674"/>
    </source>
</evidence>
<dbReference type="EMBL" id="JADBGQ010000001">
    <property type="protein sequence ID" value="KAG5413297.1"/>
    <property type="molecule type" value="Genomic_DNA"/>
</dbReference>
<evidence type="ECO:0000313" key="2">
    <source>
        <dbReference type="EMBL" id="KAG5413297.1"/>
    </source>
</evidence>
<feature type="signal peptide" evidence="1">
    <location>
        <begin position="1"/>
        <end position="20"/>
    </location>
</feature>
<reference evidence="2 3" key="1">
    <citation type="submission" date="2021-03" db="EMBL/GenBank/DDBJ databases">
        <authorList>
            <person name="King G.J."/>
            <person name="Bancroft I."/>
            <person name="Baten A."/>
            <person name="Bloomfield J."/>
            <person name="Borpatragohain P."/>
            <person name="He Z."/>
            <person name="Irish N."/>
            <person name="Irwin J."/>
            <person name="Liu K."/>
            <person name="Mauleon R.P."/>
            <person name="Moore J."/>
            <person name="Morris R."/>
            <person name="Ostergaard L."/>
            <person name="Wang B."/>
            <person name="Wells R."/>
        </authorList>
    </citation>
    <scope>NUCLEOTIDE SEQUENCE [LARGE SCALE GENOMIC DNA]</scope>
    <source>
        <strain evidence="2">R-o-18</strain>
        <tissue evidence="2">Leaf</tissue>
    </source>
</reference>
<accession>A0ABQ7NR19</accession>
<gene>
    <name evidence="2" type="primary">A01p010260.1_BraROA</name>
    <name evidence="2" type="ORF">IGI04_000864</name>
</gene>
<keyword evidence="1" id="KW-0732">Signal</keyword>
<dbReference type="Proteomes" id="UP000823674">
    <property type="component" value="Chromosome A01"/>
</dbReference>